<reference evidence="2 3" key="1">
    <citation type="submission" date="2017-05" db="EMBL/GenBank/DDBJ databases">
        <authorList>
            <person name="Song R."/>
            <person name="Chenine A.L."/>
            <person name="Ruprecht R.M."/>
        </authorList>
    </citation>
    <scope>NUCLEOTIDE SEQUENCE [LARGE SCALE GENOMIC DNA]</scope>
    <source>
        <strain evidence="2 3">ARLG1955</strain>
    </source>
</reference>
<sequence length="172" mass="19977">MSNNEELDKDSYKALFEYQTKQLDLIKSRYARLEDKASKYLTYISLIIAALSIFSKEYLFGTHVKGVLYYIVVLLIILNFFSLSAIARFLFQAIRVESVAKLDTGEQTIKLFVEHELSHVYFNLSKRIIEVIELYEIGCKVKVVYLKRAFSEIKFCGIMFILTVILIVIDSM</sequence>
<organism evidence="2 3">
    <name type="scientific">Acinetobacter pittii</name>
    <name type="common">Acinetobacter genomosp. 3</name>
    <dbReference type="NCBI Taxonomy" id="48296"/>
    <lineage>
        <taxon>Bacteria</taxon>
        <taxon>Pseudomonadati</taxon>
        <taxon>Pseudomonadota</taxon>
        <taxon>Gammaproteobacteria</taxon>
        <taxon>Moraxellales</taxon>
        <taxon>Moraxellaceae</taxon>
        <taxon>Acinetobacter</taxon>
        <taxon>Acinetobacter calcoaceticus/baumannii complex</taxon>
    </lineage>
</organism>
<evidence type="ECO:0000256" key="1">
    <source>
        <dbReference type="SAM" id="Phobius"/>
    </source>
</evidence>
<evidence type="ECO:0000313" key="2">
    <source>
        <dbReference type="EMBL" id="OTU28365.1"/>
    </source>
</evidence>
<keyword evidence="1" id="KW-0812">Transmembrane</keyword>
<dbReference type="AlphaFoldDB" id="A0A242U5P4"/>
<accession>A0A242U5P4</accession>
<dbReference type="Proteomes" id="UP000195162">
    <property type="component" value="Unassembled WGS sequence"/>
</dbReference>
<comment type="caution">
    <text evidence="2">The sequence shown here is derived from an EMBL/GenBank/DDBJ whole genome shotgun (WGS) entry which is preliminary data.</text>
</comment>
<dbReference type="EMBL" id="NGIR01000023">
    <property type="protein sequence ID" value="OTU28365.1"/>
    <property type="molecule type" value="Genomic_DNA"/>
</dbReference>
<gene>
    <name evidence="2" type="ORF">CAT59_07340</name>
</gene>
<feature type="transmembrane region" description="Helical" evidence="1">
    <location>
        <begin position="67"/>
        <end position="91"/>
    </location>
</feature>
<keyword evidence="1" id="KW-0472">Membrane</keyword>
<name>A0A242U5P4_ACIPI</name>
<keyword evidence="1" id="KW-1133">Transmembrane helix</keyword>
<proteinExistence type="predicted"/>
<feature type="transmembrane region" description="Helical" evidence="1">
    <location>
        <begin position="37"/>
        <end position="55"/>
    </location>
</feature>
<protein>
    <submittedName>
        <fullName evidence="2">Uncharacterized protein</fullName>
    </submittedName>
</protein>
<dbReference type="RefSeq" id="WP_086375922.1">
    <property type="nucleotide sequence ID" value="NZ_NGIR01000023.1"/>
</dbReference>
<evidence type="ECO:0000313" key="3">
    <source>
        <dbReference type="Proteomes" id="UP000195162"/>
    </source>
</evidence>
<feature type="transmembrane region" description="Helical" evidence="1">
    <location>
        <begin position="149"/>
        <end position="169"/>
    </location>
</feature>